<gene>
    <name evidence="6" type="ORF">PCOR1329_LOCUS49603</name>
</gene>
<feature type="domain" description="EF-hand" evidence="5">
    <location>
        <begin position="375"/>
        <end position="400"/>
    </location>
</feature>
<dbReference type="Gene3D" id="1.10.238.10">
    <property type="entry name" value="EF-hand"/>
    <property type="match status" value="3"/>
</dbReference>
<feature type="domain" description="EF-hand" evidence="5">
    <location>
        <begin position="9"/>
        <end position="32"/>
    </location>
</feature>
<dbReference type="SMART" id="SM00054">
    <property type="entry name" value="EFh"/>
    <property type="match status" value="5"/>
</dbReference>
<feature type="region of interest" description="Disordered" evidence="4">
    <location>
        <begin position="713"/>
        <end position="745"/>
    </location>
</feature>
<dbReference type="InterPro" id="IPR018247">
    <property type="entry name" value="EF_Hand_1_Ca_BS"/>
</dbReference>
<evidence type="ECO:0000256" key="2">
    <source>
        <dbReference type="ARBA" id="ARBA00022737"/>
    </source>
</evidence>
<dbReference type="InterPro" id="IPR051581">
    <property type="entry name" value="Ca-bind"/>
</dbReference>
<dbReference type="Proteomes" id="UP001189429">
    <property type="component" value="Unassembled WGS sequence"/>
</dbReference>
<keyword evidence="2" id="KW-0677">Repeat</keyword>
<evidence type="ECO:0000259" key="5">
    <source>
        <dbReference type="PROSITE" id="PS50222"/>
    </source>
</evidence>
<dbReference type="PANTHER" id="PTHR34524:SF6">
    <property type="entry name" value="CALCYPHOSINE LIKE"/>
    <property type="match status" value="1"/>
</dbReference>
<accession>A0ABN9UNV9</accession>
<reference evidence="6" key="1">
    <citation type="submission" date="2023-10" db="EMBL/GenBank/DDBJ databases">
        <authorList>
            <person name="Chen Y."/>
            <person name="Shah S."/>
            <person name="Dougan E. K."/>
            <person name="Thang M."/>
            <person name="Chan C."/>
        </authorList>
    </citation>
    <scope>NUCLEOTIDE SEQUENCE [LARGE SCALE GENOMIC DNA]</scope>
</reference>
<protein>
    <recommendedName>
        <fullName evidence="5">EF-hand domain-containing protein</fullName>
    </recommendedName>
</protein>
<sequence>MLTAWRKGIDINGSGRIEESEVVDAVKRLGLDLDGKKLYGMLICGPKGLGLSLQQFDPDSWTRWVTGDLQGLAIGRANKEFFEDADTAIDSKEVEEMQSQARHGGGVAQFRQQMKLAEKAALKDEYDKITKMKAGLHNVKGFKQALIKRCGSLYGAWREALDLDGNGRLTFGEFCQGLQRLGMFGEIRGLWKQLDVNGHGYISFKDLDADTDAALQEFREKLVEKYGNMLKAWMKGVDVKGTNCVNEAAFLKACETVGFSGDAKKLFRVLQPDASRKYLTLKDFDTPAYQALSRADFRMISEEKGEKKSLVNMSFDERQEAGFFYQIRKAWDAAHRDEFQKACRYNNKEFQIDTSEEFESLCRRKFGSMTAAWRQCLDTDNNGKLTFGEFCNALRRLGYVGNFKKLWSEYDKDKKGVILMSDLDAEADSLIRSFLALLSEKFGDLDRAWQEGFHKDPHDSIDISMLREAAVAMGWEGNVETLFKNLQPMPGRVLISIWDLDPNCSRKRQRGEVAHISPKDPTEVRLHKKKFGEKDSGPQETTLRQGIPLIQQMRAALRKTYGSTAAAWCGALDPSLTNQVSFGKFCMVMQECTFEGKVKLLWEELMDSVHARGCMDQHGASYVDLDPDCAKLLDNFREQMISKSGSIMHCWKEALAPGGGPLDEGDFCSACQEAGMSVKNPKKVFKLLLARIGQRSINGRDLRVLLVGVPPQDRAGVWGAKPQQQSQETQQQEAPEEPEQPQGAD</sequence>
<feature type="compositionally biased region" description="Low complexity" evidence="4">
    <location>
        <begin position="722"/>
        <end position="733"/>
    </location>
</feature>
<dbReference type="Pfam" id="PF13833">
    <property type="entry name" value="EF-hand_8"/>
    <property type="match status" value="1"/>
</dbReference>
<evidence type="ECO:0000313" key="7">
    <source>
        <dbReference type="Proteomes" id="UP001189429"/>
    </source>
</evidence>
<evidence type="ECO:0000256" key="1">
    <source>
        <dbReference type="ARBA" id="ARBA00022723"/>
    </source>
</evidence>
<evidence type="ECO:0000313" key="6">
    <source>
        <dbReference type="EMBL" id="CAK0860713.1"/>
    </source>
</evidence>
<dbReference type="EMBL" id="CAUYUJ010016004">
    <property type="protein sequence ID" value="CAK0860713.1"/>
    <property type="molecule type" value="Genomic_DNA"/>
</dbReference>
<comment type="caution">
    <text evidence="6">The sequence shown here is derived from an EMBL/GenBank/DDBJ whole genome shotgun (WGS) entry which is preliminary data.</text>
</comment>
<dbReference type="InterPro" id="IPR002048">
    <property type="entry name" value="EF_hand_dom"/>
</dbReference>
<evidence type="ECO:0000256" key="4">
    <source>
        <dbReference type="SAM" id="MobiDB-lite"/>
    </source>
</evidence>
<dbReference type="PANTHER" id="PTHR34524">
    <property type="entry name" value="CALCYPHOSIN"/>
    <property type="match status" value="1"/>
</dbReference>
<keyword evidence="1" id="KW-0479">Metal-binding</keyword>
<keyword evidence="7" id="KW-1185">Reference proteome</keyword>
<keyword evidence="3" id="KW-0106">Calcium</keyword>
<dbReference type="PROSITE" id="PS00018">
    <property type="entry name" value="EF_HAND_1"/>
    <property type="match status" value="3"/>
</dbReference>
<dbReference type="SUPFAM" id="SSF47473">
    <property type="entry name" value="EF-hand"/>
    <property type="match status" value="2"/>
</dbReference>
<dbReference type="InterPro" id="IPR011992">
    <property type="entry name" value="EF-hand-dom_pair"/>
</dbReference>
<feature type="domain" description="EF-hand" evidence="5">
    <location>
        <begin position="159"/>
        <end position="184"/>
    </location>
</feature>
<name>A0ABN9UNV9_9DINO</name>
<evidence type="ECO:0000256" key="3">
    <source>
        <dbReference type="ARBA" id="ARBA00022837"/>
    </source>
</evidence>
<proteinExistence type="predicted"/>
<dbReference type="PROSITE" id="PS50222">
    <property type="entry name" value="EF_HAND_2"/>
    <property type="match status" value="3"/>
</dbReference>
<organism evidence="6 7">
    <name type="scientific">Prorocentrum cordatum</name>
    <dbReference type="NCBI Taxonomy" id="2364126"/>
    <lineage>
        <taxon>Eukaryota</taxon>
        <taxon>Sar</taxon>
        <taxon>Alveolata</taxon>
        <taxon>Dinophyceae</taxon>
        <taxon>Prorocentrales</taxon>
        <taxon>Prorocentraceae</taxon>
        <taxon>Prorocentrum</taxon>
    </lineage>
</organism>